<dbReference type="CDD" id="cd00383">
    <property type="entry name" value="trans_reg_C"/>
    <property type="match status" value="1"/>
</dbReference>
<evidence type="ECO:0000256" key="3">
    <source>
        <dbReference type="PROSITE-ProRule" id="PRU01091"/>
    </source>
</evidence>
<dbReference type="Pfam" id="PF00486">
    <property type="entry name" value="Trans_reg_C"/>
    <property type="match status" value="1"/>
</dbReference>
<dbReference type="InterPro" id="IPR016032">
    <property type="entry name" value="Sig_transdc_resp-reg_C-effctor"/>
</dbReference>
<feature type="repeat" description="TPR" evidence="2">
    <location>
        <begin position="502"/>
        <end position="535"/>
    </location>
</feature>
<proteinExistence type="predicted"/>
<dbReference type="PROSITE" id="PS51755">
    <property type="entry name" value="OMPR_PHOB"/>
    <property type="match status" value="1"/>
</dbReference>
<evidence type="ECO:0000256" key="1">
    <source>
        <dbReference type="ARBA" id="ARBA00023125"/>
    </source>
</evidence>
<reference evidence="6 7" key="1">
    <citation type="submission" date="2021-11" db="EMBL/GenBank/DDBJ databases">
        <authorList>
            <person name="Liang Q."/>
            <person name="Mou H."/>
            <person name="Liu Z."/>
        </authorList>
    </citation>
    <scope>NUCLEOTIDE SEQUENCE [LARGE SCALE GENOMIC DNA]</scope>
    <source>
        <strain evidence="6 7">CHU3</strain>
    </source>
</reference>
<feature type="compositionally biased region" description="Acidic residues" evidence="4">
    <location>
        <begin position="1"/>
        <end position="12"/>
    </location>
</feature>
<feature type="region of interest" description="Disordered" evidence="4">
    <location>
        <begin position="1"/>
        <end position="22"/>
    </location>
</feature>
<dbReference type="Gene3D" id="1.25.40.10">
    <property type="entry name" value="Tetratricopeptide repeat domain"/>
    <property type="match status" value="2"/>
</dbReference>
<dbReference type="PANTHER" id="PTHR12558:SF13">
    <property type="entry name" value="CELL DIVISION CYCLE PROTEIN 27 HOMOLOG"/>
    <property type="match status" value="1"/>
</dbReference>
<dbReference type="SUPFAM" id="SSF46894">
    <property type="entry name" value="C-terminal effector domain of the bipartite response regulators"/>
    <property type="match status" value="1"/>
</dbReference>
<evidence type="ECO:0000313" key="6">
    <source>
        <dbReference type="EMBL" id="MCV2370279.1"/>
    </source>
</evidence>
<gene>
    <name evidence="6" type="ORF">LNV07_19545</name>
</gene>
<feature type="domain" description="OmpR/PhoB-type" evidence="5">
    <location>
        <begin position="33"/>
        <end position="131"/>
    </location>
</feature>
<name>A0ABT2YJN7_9BURK</name>
<keyword evidence="7" id="KW-1185">Reference proteome</keyword>
<dbReference type="Pfam" id="PF13432">
    <property type="entry name" value="TPR_16"/>
    <property type="match status" value="1"/>
</dbReference>
<dbReference type="InterPro" id="IPR011990">
    <property type="entry name" value="TPR-like_helical_dom_sf"/>
</dbReference>
<dbReference type="SMART" id="SM00028">
    <property type="entry name" value="TPR"/>
    <property type="match status" value="5"/>
</dbReference>
<evidence type="ECO:0000256" key="4">
    <source>
        <dbReference type="SAM" id="MobiDB-lite"/>
    </source>
</evidence>
<dbReference type="InterPro" id="IPR019734">
    <property type="entry name" value="TPR_rpt"/>
</dbReference>
<evidence type="ECO:0000259" key="5">
    <source>
        <dbReference type="PROSITE" id="PS51755"/>
    </source>
</evidence>
<organism evidence="6 7">
    <name type="scientific">Roseateles oligotrophus</name>
    <dbReference type="NCBI Taxonomy" id="1769250"/>
    <lineage>
        <taxon>Bacteria</taxon>
        <taxon>Pseudomonadati</taxon>
        <taxon>Pseudomonadota</taxon>
        <taxon>Betaproteobacteria</taxon>
        <taxon>Burkholderiales</taxon>
        <taxon>Sphaerotilaceae</taxon>
        <taxon>Roseateles</taxon>
    </lineage>
</organism>
<sequence>MADSESMSEQEEPAGGQAGGSAAAAESGAGLVGSCWQIGDWLADPTLDELRCGDQVHKLEPRKMLLLMALARRPQQLVTLDQLLDEVWAGVVVTPSSVYQSISQLRSLLGDDASQPRYIATVPRKGYRMVAAVSEVTPEPAAAPAQQVQPMPPSLPESMSVAPVPAVASAAAPAVPAPRRRLLLGGSVAAAALLGSGGWWAWQRVMGMAHMPAADITLAVLPFADASAKALEQSLADGLAESVIGVLSRHQQIRVTARATSFQFRNPQALAPQAGQLAISHVLSGELQRWQQSLQLKLSLHRAADSELLWRHVLDAPAAALSGLAFSAANAALQALGTTPLPASVLPMPAADAYELYLQGLQHQRGGDIEGILKARDYFQRAIDTDPGFALAYVGQAVSWIGEFNYGKGLSLRAMDARAQPLIDRALQLDPELPLALGAQGSLLSQRGQDDEARRWHERALAMAPSDATLLFWAGAAENSAGWPARALGYFSKAAQLSPLSPQIQHLTGVAATNTGRYETAEAAYRRAISLAPKHPNGQWGFGIIGFARGRLDEAVQGYRKALLINSNRPWLWEQLAWIYLDLGLVDDAGKAFAQFQAQSPQPAWARVSAVRQWVRAEDRMALTKALAALPEQSAERDAVIDLALLRLLLGQQDVALKTLGSVIGLVLADPVPLYNEWETFLGQHVWLDVAAIYYAADLRDKAEPFIEQASSYVERYAKQGNVWHAIGYHRARIAAMRGQPEAALTALEDAYRLGWRRGWWLTQDPALQSLRELPRFKTLLARIEASNQVQRQTLMSTT</sequence>
<dbReference type="PROSITE" id="PS50005">
    <property type="entry name" value="TPR"/>
    <property type="match status" value="1"/>
</dbReference>
<accession>A0ABT2YJN7</accession>
<dbReference type="Proteomes" id="UP001209701">
    <property type="component" value="Unassembled WGS sequence"/>
</dbReference>
<dbReference type="NCBIfam" id="NF047558">
    <property type="entry name" value="TPR_END_plus"/>
    <property type="match status" value="1"/>
</dbReference>
<feature type="DNA-binding region" description="OmpR/PhoB-type" evidence="3">
    <location>
        <begin position="33"/>
        <end position="131"/>
    </location>
</feature>
<dbReference type="Pfam" id="PF13176">
    <property type="entry name" value="TPR_7"/>
    <property type="match status" value="1"/>
</dbReference>
<evidence type="ECO:0000313" key="7">
    <source>
        <dbReference type="Proteomes" id="UP001209701"/>
    </source>
</evidence>
<dbReference type="InterPro" id="IPR036388">
    <property type="entry name" value="WH-like_DNA-bd_sf"/>
</dbReference>
<dbReference type="SUPFAM" id="SSF48452">
    <property type="entry name" value="TPR-like"/>
    <property type="match status" value="1"/>
</dbReference>
<dbReference type="PANTHER" id="PTHR12558">
    <property type="entry name" value="CELL DIVISION CYCLE 16,23,27"/>
    <property type="match status" value="1"/>
</dbReference>
<comment type="caution">
    <text evidence="6">The sequence shown here is derived from an EMBL/GenBank/DDBJ whole genome shotgun (WGS) entry which is preliminary data.</text>
</comment>
<dbReference type="SMART" id="SM00862">
    <property type="entry name" value="Trans_reg_C"/>
    <property type="match status" value="1"/>
</dbReference>
<dbReference type="RefSeq" id="WP_263572871.1">
    <property type="nucleotide sequence ID" value="NZ_JAJIRN010000009.1"/>
</dbReference>
<protein>
    <submittedName>
        <fullName evidence="6">Winged helix-turn-helix domain-containing protein</fullName>
    </submittedName>
</protein>
<keyword evidence="2" id="KW-0802">TPR repeat</keyword>
<evidence type="ECO:0000256" key="2">
    <source>
        <dbReference type="PROSITE-ProRule" id="PRU00339"/>
    </source>
</evidence>
<dbReference type="InterPro" id="IPR001867">
    <property type="entry name" value="OmpR/PhoB-type_DNA-bd"/>
</dbReference>
<keyword evidence="1 3" id="KW-0238">DNA-binding</keyword>
<dbReference type="EMBL" id="JAJIRN010000009">
    <property type="protein sequence ID" value="MCV2370279.1"/>
    <property type="molecule type" value="Genomic_DNA"/>
</dbReference>
<dbReference type="Gene3D" id="1.10.10.10">
    <property type="entry name" value="Winged helix-like DNA-binding domain superfamily/Winged helix DNA-binding domain"/>
    <property type="match status" value="1"/>
</dbReference>